<dbReference type="Gene3D" id="3.90.1340.10">
    <property type="entry name" value="Phage tail collar domain"/>
    <property type="match status" value="1"/>
</dbReference>
<name>H8KUZ9_SOLCM</name>
<dbReference type="EMBL" id="CP003349">
    <property type="protein sequence ID" value="AFD07699.1"/>
    <property type="molecule type" value="Genomic_DNA"/>
</dbReference>
<evidence type="ECO:0000313" key="3">
    <source>
        <dbReference type="Proteomes" id="UP000007590"/>
    </source>
</evidence>
<dbReference type="AlphaFoldDB" id="H8KUZ9"/>
<dbReference type="OrthoDB" id="9810174at2"/>
<dbReference type="InterPro" id="IPR011083">
    <property type="entry name" value="Phage_tail_collar_dom"/>
</dbReference>
<dbReference type="STRING" id="929556.Solca_2665"/>
<dbReference type="KEGG" id="scn:Solca_2665"/>
<dbReference type="Pfam" id="PF07484">
    <property type="entry name" value="Collar"/>
    <property type="match status" value="1"/>
</dbReference>
<dbReference type="Proteomes" id="UP000007590">
    <property type="component" value="Chromosome"/>
</dbReference>
<sequence>MEPFVGQIQLFGFPWAPRGWALCNGQLLAISSNTALFSLLGTTYGGNGQTTFALPNLQGRVAIGQGQGPGLSNHYIGEIGGEEHHTLIITEMPAHNHVATSVLNVNAGDANVHTPVAGNSIGGVMDINGDPSNGFVATNPTIQLNNGSVVSTIGIAGGSQPHNNMQPYLAMNYCIALEGVYPSRN</sequence>
<proteinExistence type="predicted"/>
<dbReference type="SUPFAM" id="SSF88874">
    <property type="entry name" value="Receptor-binding domain of short tail fibre protein gp12"/>
    <property type="match status" value="1"/>
</dbReference>
<keyword evidence="3" id="KW-1185">Reference proteome</keyword>
<feature type="domain" description="Phage tail collar" evidence="1">
    <location>
        <begin position="6"/>
        <end position="61"/>
    </location>
</feature>
<dbReference type="RefSeq" id="WP_014680926.1">
    <property type="nucleotide sequence ID" value="NC_017770.1"/>
</dbReference>
<dbReference type="HOGENOM" id="CLU_087872_1_1_10"/>
<evidence type="ECO:0000259" key="1">
    <source>
        <dbReference type="Pfam" id="PF07484"/>
    </source>
</evidence>
<gene>
    <name evidence="2" type="ordered locus">Solca_2665</name>
</gene>
<accession>H8KUZ9</accession>
<protein>
    <submittedName>
        <fullName evidence="2">Microcystin-dependent protein</fullName>
    </submittedName>
</protein>
<reference evidence="2" key="1">
    <citation type="submission" date="2012-02" db="EMBL/GenBank/DDBJ databases">
        <title>The complete genome of Solitalea canadensis DSM 3403.</title>
        <authorList>
            <consortium name="US DOE Joint Genome Institute (JGI-PGF)"/>
            <person name="Lucas S."/>
            <person name="Copeland A."/>
            <person name="Lapidus A."/>
            <person name="Glavina del Rio T."/>
            <person name="Dalin E."/>
            <person name="Tice H."/>
            <person name="Bruce D."/>
            <person name="Goodwin L."/>
            <person name="Pitluck S."/>
            <person name="Peters L."/>
            <person name="Ovchinnikova G."/>
            <person name="Lu M."/>
            <person name="Kyrpides N."/>
            <person name="Mavromatis K."/>
            <person name="Ivanova N."/>
            <person name="Brettin T."/>
            <person name="Detter J.C."/>
            <person name="Han C."/>
            <person name="Larimer F."/>
            <person name="Land M."/>
            <person name="Hauser L."/>
            <person name="Markowitz V."/>
            <person name="Cheng J.-F."/>
            <person name="Hugenholtz P."/>
            <person name="Woyke T."/>
            <person name="Wu D."/>
            <person name="Spring S."/>
            <person name="Schroeder M."/>
            <person name="Kopitz M."/>
            <person name="Brambilla E."/>
            <person name="Klenk H.-P."/>
            <person name="Eisen J.A."/>
        </authorList>
    </citation>
    <scope>NUCLEOTIDE SEQUENCE</scope>
    <source>
        <strain evidence="2">DSM 3403</strain>
    </source>
</reference>
<dbReference type="eggNOG" id="COG4675">
    <property type="taxonomic scope" value="Bacteria"/>
</dbReference>
<dbReference type="InterPro" id="IPR037053">
    <property type="entry name" value="Phage_tail_collar_dom_sf"/>
</dbReference>
<evidence type="ECO:0000313" key="2">
    <source>
        <dbReference type="EMBL" id="AFD07699.1"/>
    </source>
</evidence>
<organism evidence="2 3">
    <name type="scientific">Solitalea canadensis (strain ATCC 29591 / DSM 3403 / JCM 21819 / LMG 8368 / NBRC 15130 / NCIMB 12057 / USAM 9D)</name>
    <name type="common">Flexibacter canadensis</name>
    <dbReference type="NCBI Taxonomy" id="929556"/>
    <lineage>
        <taxon>Bacteria</taxon>
        <taxon>Pseudomonadati</taxon>
        <taxon>Bacteroidota</taxon>
        <taxon>Sphingobacteriia</taxon>
        <taxon>Sphingobacteriales</taxon>
        <taxon>Sphingobacteriaceae</taxon>
        <taxon>Solitalea</taxon>
    </lineage>
</organism>